<keyword evidence="5 8" id="KW-0645">Protease</keyword>
<dbReference type="Proteomes" id="UP000094469">
    <property type="component" value="Unassembled WGS sequence"/>
</dbReference>
<dbReference type="STRING" id="1131292.BCR24_01960"/>
<evidence type="ECO:0000256" key="4">
    <source>
        <dbReference type="ARBA" id="ARBA00013208"/>
    </source>
</evidence>
<accession>A0A1E5HCR6</accession>
<evidence type="ECO:0000313" key="11">
    <source>
        <dbReference type="EMBL" id="OEG22626.1"/>
    </source>
</evidence>
<dbReference type="GO" id="GO:0004252">
    <property type="term" value="F:serine-type endopeptidase activity"/>
    <property type="evidence" value="ECO:0007669"/>
    <property type="project" value="InterPro"/>
</dbReference>
<organism evidence="11 12">
    <name type="scientific">Enterococcus ureilyticus</name>
    <dbReference type="NCBI Taxonomy" id="1131292"/>
    <lineage>
        <taxon>Bacteria</taxon>
        <taxon>Bacillati</taxon>
        <taxon>Bacillota</taxon>
        <taxon>Bacilli</taxon>
        <taxon>Lactobacillales</taxon>
        <taxon>Enterococcaceae</taxon>
        <taxon>Enterococcus</taxon>
    </lineage>
</organism>
<dbReference type="InterPro" id="IPR036286">
    <property type="entry name" value="LexA/Signal_pep-like_sf"/>
</dbReference>
<evidence type="ECO:0000256" key="3">
    <source>
        <dbReference type="ARBA" id="ARBA00009370"/>
    </source>
</evidence>
<dbReference type="InterPro" id="IPR000223">
    <property type="entry name" value="Pept_S26A_signal_pept_1"/>
</dbReference>
<feature type="region of interest" description="Disordered" evidence="9">
    <location>
        <begin position="1"/>
        <end position="37"/>
    </location>
</feature>
<gene>
    <name evidence="11" type="ORF">BCR24_01960</name>
</gene>
<feature type="domain" description="Peptidase S26" evidence="10">
    <location>
        <begin position="50"/>
        <end position="213"/>
    </location>
</feature>
<dbReference type="GO" id="GO:0009003">
    <property type="term" value="F:signal peptidase activity"/>
    <property type="evidence" value="ECO:0007669"/>
    <property type="project" value="UniProtKB-EC"/>
</dbReference>
<dbReference type="GO" id="GO:0005886">
    <property type="term" value="C:plasma membrane"/>
    <property type="evidence" value="ECO:0007669"/>
    <property type="project" value="UniProtKB-SubCell"/>
</dbReference>
<comment type="similarity">
    <text evidence="3 8">Belongs to the peptidase S26 family.</text>
</comment>
<evidence type="ECO:0000256" key="1">
    <source>
        <dbReference type="ARBA" id="ARBA00000677"/>
    </source>
</evidence>
<dbReference type="Gene3D" id="2.10.109.10">
    <property type="entry name" value="Umud Fragment, subunit A"/>
    <property type="match status" value="1"/>
</dbReference>
<sequence length="223" mass="25621">MSTYQKQVSTAKNGHSTKKKHRYYSKEKRSQKLNEQSQRMRKTLKSRDMIFLLFFGCCLVFLWQNSTHQVSGSSMLPTLENNDRIIVRKGRLPERYELITFDPEIPDETSYVKRVIGLPGDQLWAEANAIYLRPQKAGKGVLNTASPMPAEELPDSTLKVIVSEEIFQELRDIHKIPEGSYFVLGDNRSASKDSRTMGLITEKQVEGVVTYRYFPLNKIGEVK</sequence>
<evidence type="ECO:0000256" key="7">
    <source>
        <dbReference type="PIRSR" id="PIRSR600223-1"/>
    </source>
</evidence>
<comment type="subcellular location">
    <subcellularLocation>
        <location evidence="2">Cell membrane</location>
        <topology evidence="2">Single-pass type II membrane protein</topology>
    </subcellularLocation>
    <subcellularLocation>
        <location evidence="8">Membrane</location>
        <topology evidence="8">Single-pass type II membrane protein</topology>
    </subcellularLocation>
</comment>
<keyword evidence="12" id="KW-1185">Reference proteome</keyword>
<comment type="catalytic activity">
    <reaction evidence="1 8">
        <text>Cleavage of hydrophobic, N-terminal signal or leader sequences from secreted and periplasmic proteins.</text>
        <dbReference type="EC" id="3.4.21.89"/>
    </reaction>
</comment>
<dbReference type="AlphaFoldDB" id="A0A1E5HCR6"/>
<dbReference type="PROSITE" id="PS00761">
    <property type="entry name" value="SPASE_I_3"/>
    <property type="match status" value="1"/>
</dbReference>
<dbReference type="PRINTS" id="PR00727">
    <property type="entry name" value="LEADERPTASE"/>
</dbReference>
<evidence type="ECO:0000256" key="9">
    <source>
        <dbReference type="SAM" id="MobiDB-lite"/>
    </source>
</evidence>
<name>A0A1E5HCR6_9ENTE</name>
<evidence type="ECO:0000259" key="10">
    <source>
        <dbReference type="Pfam" id="PF10502"/>
    </source>
</evidence>
<evidence type="ECO:0000256" key="2">
    <source>
        <dbReference type="ARBA" id="ARBA00004401"/>
    </source>
</evidence>
<feature type="active site" evidence="7">
    <location>
        <position position="113"/>
    </location>
</feature>
<dbReference type="GO" id="GO:0006465">
    <property type="term" value="P:signal peptide processing"/>
    <property type="evidence" value="ECO:0007669"/>
    <property type="project" value="InterPro"/>
</dbReference>
<dbReference type="PROSITE" id="PS00501">
    <property type="entry name" value="SPASE_I_1"/>
    <property type="match status" value="1"/>
</dbReference>
<dbReference type="PANTHER" id="PTHR43390:SF1">
    <property type="entry name" value="CHLOROPLAST PROCESSING PEPTIDASE"/>
    <property type="match status" value="1"/>
</dbReference>
<dbReference type="CDD" id="cd06530">
    <property type="entry name" value="S26_SPase_I"/>
    <property type="match status" value="1"/>
</dbReference>
<evidence type="ECO:0000256" key="5">
    <source>
        <dbReference type="ARBA" id="ARBA00022670"/>
    </source>
</evidence>
<dbReference type="SUPFAM" id="SSF51306">
    <property type="entry name" value="LexA/Signal peptidase"/>
    <property type="match status" value="1"/>
</dbReference>
<dbReference type="EC" id="3.4.21.89" evidence="4 8"/>
<evidence type="ECO:0000256" key="6">
    <source>
        <dbReference type="ARBA" id="ARBA00022801"/>
    </source>
</evidence>
<dbReference type="OrthoDB" id="2183286at2"/>
<proteinExistence type="inferred from homology"/>
<feature type="active site" evidence="7">
    <location>
        <position position="74"/>
    </location>
</feature>
<dbReference type="RefSeq" id="WP_069639794.1">
    <property type="nucleotide sequence ID" value="NZ_JAFBEZ010000002.1"/>
</dbReference>
<protein>
    <recommendedName>
        <fullName evidence="4 8">Signal peptidase I</fullName>
        <ecNumber evidence="4 8">3.4.21.89</ecNumber>
    </recommendedName>
</protein>
<dbReference type="InterPro" id="IPR019756">
    <property type="entry name" value="Pept_S26A_signal_pept_1_Ser-AS"/>
</dbReference>
<evidence type="ECO:0000313" key="12">
    <source>
        <dbReference type="Proteomes" id="UP000094469"/>
    </source>
</evidence>
<evidence type="ECO:0000256" key="8">
    <source>
        <dbReference type="RuleBase" id="RU362042"/>
    </source>
</evidence>
<dbReference type="InterPro" id="IPR019533">
    <property type="entry name" value="Peptidase_S26"/>
</dbReference>
<dbReference type="InterPro" id="IPR019758">
    <property type="entry name" value="Pept_S26A_signal_pept_1_CS"/>
</dbReference>
<comment type="caution">
    <text evidence="11">The sequence shown here is derived from an EMBL/GenBank/DDBJ whole genome shotgun (WGS) entry which is preliminary data.</text>
</comment>
<keyword evidence="6 8" id="KW-0378">Hydrolase</keyword>
<dbReference type="EMBL" id="MIKC01000012">
    <property type="protein sequence ID" value="OEG22626.1"/>
    <property type="molecule type" value="Genomic_DNA"/>
</dbReference>
<dbReference type="Pfam" id="PF10502">
    <property type="entry name" value="Peptidase_S26"/>
    <property type="match status" value="1"/>
</dbReference>
<dbReference type="PANTHER" id="PTHR43390">
    <property type="entry name" value="SIGNAL PEPTIDASE I"/>
    <property type="match status" value="1"/>
</dbReference>
<feature type="compositionally biased region" description="Polar residues" evidence="9">
    <location>
        <begin position="1"/>
        <end position="14"/>
    </location>
</feature>
<dbReference type="NCBIfam" id="TIGR02227">
    <property type="entry name" value="sigpep_I_bact"/>
    <property type="match status" value="1"/>
</dbReference>
<reference evidence="12" key="1">
    <citation type="submission" date="2016-09" db="EMBL/GenBank/DDBJ databases">
        <authorList>
            <person name="Gulvik C.A."/>
        </authorList>
    </citation>
    <scope>NUCLEOTIDE SEQUENCE [LARGE SCALE GENOMIC DNA]</scope>
    <source>
        <strain evidence="12">LMG 26676</strain>
    </source>
</reference>